<evidence type="ECO:0000313" key="4">
    <source>
        <dbReference type="Proteomes" id="UP000670776"/>
    </source>
</evidence>
<dbReference type="Pfam" id="PF12770">
    <property type="entry name" value="CHAT"/>
    <property type="match status" value="1"/>
</dbReference>
<proteinExistence type="predicted"/>
<dbReference type="SMART" id="SM00028">
    <property type="entry name" value="TPR"/>
    <property type="match status" value="4"/>
</dbReference>
<dbReference type="PANTHER" id="PTHR10098:SF108">
    <property type="entry name" value="TETRATRICOPEPTIDE REPEAT PROTEIN 28"/>
    <property type="match status" value="1"/>
</dbReference>
<keyword evidence="1" id="KW-0472">Membrane</keyword>
<gene>
    <name evidence="3" type="ORF">J8H85_12695</name>
</gene>
<dbReference type="Proteomes" id="UP000670776">
    <property type="component" value="Unassembled WGS sequence"/>
</dbReference>
<comment type="caution">
    <text evidence="3">The sequence shown here is derived from an EMBL/GenBank/DDBJ whole genome shotgun (WGS) entry which is preliminary data.</text>
</comment>
<dbReference type="InterPro" id="IPR019734">
    <property type="entry name" value="TPR_rpt"/>
</dbReference>
<dbReference type="EMBL" id="JAGJCB010000012">
    <property type="protein sequence ID" value="MBP0904692.1"/>
    <property type="molecule type" value="Genomic_DNA"/>
</dbReference>
<feature type="transmembrane region" description="Helical" evidence="1">
    <location>
        <begin position="828"/>
        <end position="846"/>
    </location>
</feature>
<dbReference type="Gene3D" id="1.25.40.10">
    <property type="entry name" value="Tetratricopeptide repeat domain"/>
    <property type="match status" value="2"/>
</dbReference>
<name>A0ABS4BXE4_9FLAO</name>
<reference evidence="3 4" key="1">
    <citation type="submission" date="2021-04" db="EMBL/GenBank/DDBJ databases">
        <title>Mariniflexile gromovii gen. nov., sp. nov., a gliding bacterium isolated from the sea urchin Strongylocentrotus intermedius.</title>
        <authorList>
            <person name="Ko S."/>
            <person name="Le V."/>
            <person name="Ahn C.-Y."/>
            <person name="Oh H.-M."/>
        </authorList>
    </citation>
    <scope>NUCLEOTIDE SEQUENCE [LARGE SCALE GENOMIC DNA]</scope>
    <source>
        <strain evidence="3 4">KCTC 12570</strain>
    </source>
</reference>
<dbReference type="RefSeq" id="WP_209655579.1">
    <property type="nucleotide sequence ID" value="NZ_JAGJCB010000012.1"/>
</dbReference>
<dbReference type="SUPFAM" id="SSF48452">
    <property type="entry name" value="TPR-like"/>
    <property type="match status" value="1"/>
</dbReference>
<dbReference type="InterPro" id="IPR011990">
    <property type="entry name" value="TPR-like_helical_dom_sf"/>
</dbReference>
<protein>
    <submittedName>
        <fullName evidence="3">CHAT domain-containing protein</fullName>
    </submittedName>
</protein>
<evidence type="ECO:0000313" key="3">
    <source>
        <dbReference type="EMBL" id="MBP0904692.1"/>
    </source>
</evidence>
<dbReference type="InterPro" id="IPR024983">
    <property type="entry name" value="CHAT_dom"/>
</dbReference>
<evidence type="ECO:0000259" key="2">
    <source>
        <dbReference type="Pfam" id="PF12770"/>
    </source>
</evidence>
<feature type="domain" description="CHAT" evidence="2">
    <location>
        <begin position="565"/>
        <end position="817"/>
    </location>
</feature>
<sequence>MIRTIFILFFFICGISFSQNLEEAIYTATETFISNKNDASLKLLTQQEVTFKNHVKSKDEQLALVFLQCHKGYYLDEHSRLKEAISTYEDALKRFNNNELSKLSDFDIIESCLKPLGNLYTKTGDYTNAVSTINQYIFLAEKSKNTKHKISGAINLAKLYQTIGKHETVLKIVDDALKVSNNNTNQKTLLQSIKASSLIALNNFEAASILNNTASKFENFKTNYIIEFQKGDYQKALISFEKAKGHIQNANLSTRDLAKFYVEEAQLQFLLQNKNEALKSLQKAIKLLVPNLEGNSLPNKTDLYAENTFIDIFDLQATMETNSKKALDCYNLSFYVSGLLQENWTSQENKTRNQSDNRIRSEKCIDILFYNYQKTKNKALLFEAFQYSENNKASVLKSINQKKKRLQQYPNDSLLVKEFSLIKAQERYTNLLIKEQLGNNQAYKVNVLSEKLISISLQLKALKPNIEKKYPENKNVYTLEAIQKKLSKDKAVLVEYFYGKNNVYQFVISEKVMHVESFELTDETKQNIISFIHLFDDASIINNDIGNYTNRAFNIFNVLKLNTTLAYQNVIIIPDGLLNFIPFEALLSSKTSNTSFEKMPFLIKSQTIAYNSSAQFYLSESVNNKNNGLLGFFPVFENSNQKLTYSINEAHAVEEEMPSKIFMSTEASKESFIKNAAKYAILHLSTHASGGDFITPANLSFYNETMYLNELYSLDINPNLVVLSACETGVGKLYKGEGAMSIARGFQYAGAENLLFTLWQINDLSTSQIMQSFYKNYSDTESAFFANHQSKMNYLENETISNAKKSPYYWSSFVYYGKLEPVKPNFTLFYVFFGIAIALIVLFLVLKYRKHDRNTSRISS</sequence>
<dbReference type="PANTHER" id="PTHR10098">
    <property type="entry name" value="RAPSYN-RELATED"/>
    <property type="match status" value="1"/>
</dbReference>
<organism evidence="3 4">
    <name type="scientific">Mariniflexile gromovii</name>
    <dbReference type="NCBI Taxonomy" id="362523"/>
    <lineage>
        <taxon>Bacteria</taxon>
        <taxon>Pseudomonadati</taxon>
        <taxon>Bacteroidota</taxon>
        <taxon>Flavobacteriia</taxon>
        <taxon>Flavobacteriales</taxon>
        <taxon>Flavobacteriaceae</taxon>
        <taxon>Mariniflexile</taxon>
    </lineage>
</organism>
<keyword evidence="4" id="KW-1185">Reference proteome</keyword>
<keyword evidence="1" id="KW-1133">Transmembrane helix</keyword>
<evidence type="ECO:0000256" key="1">
    <source>
        <dbReference type="SAM" id="Phobius"/>
    </source>
</evidence>
<accession>A0ABS4BXE4</accession>
<keyword evidence="1" id="KW-0812">Transmembrane</keyword>